<name>A0A5B7EAC6_PORTR</name>
<keyword evidence="3" id="KW-1185">Reference proteome</keyword>
<feature type="compositionally biased region" description="Pro residues" evidence="1">
    <location>
        <begin position="35"/>
        <end position="56"/>
    </location>
</feature>
<organism evidence="2 3">
    <name type="scientific">Portunus trituberculatus</name>
    <name type="common">Swimming crab</name>
    <name type="synonym">Neptunus trituberculatus</name>
    <dbReference type="NCBI Taxonomy" id="210409"/>
    <lineage>
        <taxon>Eukaryota</taxon>
        <taxon>Metazoa</taxon>
        <taxon>Ecdysozoa</taxon>
        <taxon>Arthropoda</taxon>
        <taxon>Crustacea</taxon>
        <taxon>Multicrustacea</taxon>
        <taxon>Malacostraca</taxon>
        <taxon>Eumalacostraca</taxon>
        <taxon>Eucarida</taxon>
        <taxon>Decapoda</taxon>
        <taxon>Pleocyemata</taxon>
        <taxon>Brachyura</taxon>
        <taxon>Eubrachyura</taxon>
        <taxon>Portunoidea</taxon>
        <taxon>Portunidae</taxon>
        <taxon>Portuninae</taxon>
        <taxon>Portunus</taxon>
    </lineage>
</organism>
<dbReference type="Proteomes" id="UP000324222">
    <property type="component" value="Unassembled WGS sequence"/>
</dbReference>
<evidence type="ECO:0000256" key="1">
    <source>
        <dbReference type="SAM" id="MobiDB-lite"/>
    </source>
</evidence>
<dbReference type="EMBL" id="VSRR010002127">
    <property type="protein sequence ID" value="MPC29734.1"/>
    <property type="molecule type" value="Genomic_DNA"/>
</dbReference>
<sequence>MTGNYERDTSGGRVLVTRYGSKAKGGREGVKVPALPFPPPPPPPPPPPSPPPPSPPSSSSDTQGQRGNS</sequence>
<accession>A0A5B7EAC6</accession>
<proteinExistence type="predicted"/>
<dbReference type="AlphaFoldDB" id="A0A5B7EAC6"/>
<evidence type="ECO:0000313" key="2">
    <source>
        <dbReference type="EMBL" id="MPC29734.1"/>
    </source>
</evidence>
<feature type="region of interest" description="Disordered" evidence="1">
    <location>
        <begin position="1"/>
        <end position="69"/>
    </location>
</feature>
<feature type="compositionally biased region" description="Basic and acidic residues" evidence="1">
    <location>
        <begin position="1"/>
        <end position="10"/>
    </location>
</feature>
<comment type="caution">
    <text evidence="2">The sequence shown here is derived from an EMBL/GenBank/DDBJ whole genome shotgun (WGS) entry which is preliminary data.</text>
</comment>
<reference evidence="2 3" key="1">
    <citation type="submission" date="2019-05" db="EMBL/GenBank/DDBJ databases">
        <title>Another draft genome of Portunus trituberculatus and its Hox gene families provides insights of decapod evolution.</title>
        <authorList>
            <person name="Jeong J.-H."/>
            <person name="Song I."/>
            <person name="Kim S."/>
            <person name="Choi T."/>
            <person name="Kim D."/>
            <person name="Ryu S."/>
            <person name="Kim W."/>
        </authorList>
    </citation>
    <scope>NUCLEOTIDE SEQUENCE [LARGE SCALE GENOMIC DNA]</scope>
    <source>
        <tissue evidence="2">Muscle</tissue>
    </source>
</reference>
<protein>
    <submittedName>
        <fullName evidence="2">Uncharacterized protein</fullName>
    </submittedName>
</protein>
<gene>
    <name evidence="2" type="ORF">E2C01_022983</name>
</gene>
<evidence type="ECO:0000313" key="3">
    <source>
        <dbReference type="Proteomes" id="UP000324222"/>
    </source>
</evidence>